<dbReference type="PROSITE" id="PS00070">
    <property type="entry name" value="ALDEHYDE_DEHYDR_CYS"/>
    <property type="match status" value="1"/>
</dbReference>
<dbReference type="EC" id="1.2.1.71" evidence="4"/>
<comment type="caution">
    <text evidence="7">The sequence shown here is derived from an EMBL/GenBank/DDBJ whole genome shotgun (WGS) entry which is preliminary data.</text>
</comment>
<dbReference type="PANTHER" id="PTHR43353">
    <property type="entry name" value="SUCCINATE-SEMIALDEHYDE DEHYDROGENASE, MITOCHONDRIAL"/>
    <property type="match status" value="1"/>
</dbReference>
<comment type="function">
    <text evidence="4">Catalyzes the NAD-dependent reduction of succinylglutamate semialdehyde into succinylglutamate.</text>
</comment>
<evidence type="ECO:0000256" key="5">
    <source>
        <dbReference type="PROSITE-ProRule" id="PRU10007"/>
    </source>
</evidence>
<dbReference type="NCBIfam" id="NF006992">
    <property type="entry name" value="PRK09457.1"/>
    <property type="match status" value="1"/>
</dbReference>
<dbReference type="EMBL" id="BMFS01000017">
    <property type="protein sequence ID" value="GGH08603.1"/>
    <property type="molecule type" value="Genomic_DNA"/>
</dbReference>
<dbReference type="InterPro" id="IPR016160">
    <property type="entry name" value="Ald_DH_CS_CYS"/>
</dbReference>
<keyword evidence="8" id="KW-1185">Reference proteome</keyword>
<comment type="pathway">
    <text evidence="4">Amino-acid degradation; L-arginine degradation via AST pathway; L-glutamate and succinate from L-arginine: step 4/5.</text>
</comment>
<feature type="active site" evidence="4">
    <location>
        <position position="284"/>
    </location>
</feature>
<keyword evidence="1 4" id="KW-0056">Arginine metabolism</keyword>
<dbReference type="InterPro" id="IPR016161">
    <property type="entry name" value="Ald_DH/histidinol_DH"/>
</dbReference>
<dbReference type="NCBIfam" id="TIGR03240">
    <property type="entry name" value="arg_catab_astD"/>
    <property type="match status" value="1"/>
</dbReference>
<dbReference type="InterPro" id="IPR015590">
    <property type="entry name" value="Aldehyde_DH_dom"/>
</dbReference>
<dbReference type="InterPro" id="IPR029510">
    <property type="entry name" value="Ald_DH_CS_GLU"/>
</dbReference>
<evidence type="ECO:0000313" key="7">
    <source>
        <dbReference type="EMBL" id="GGH08603.1"/>
    </source>
</evidence>
<accession>A0ABQ1Y0A7</accession>
<dbReference type="Gene3D" id="3.40.309.10">
    <property type="entry name" value="Aldehyde Dehydrogenase, Chain A, domain 2"/>
    <property type="match status" value="1"/>
</dbReference>
<dbReference type="PANTHER" id="PTHR43353:SF5">
    <property type="entry name" value="SUCCINATE-SEMIALDEHYDE DEHYDROGENASE, MITOCHONDRIAL"/>
    <property type="match status" value="1"/>
</dbReference>
<evidence type="ECO:0000256" key="2">
    <source>
        <dbReference type="ARBA" id="ARBA00023002"/>
    </source>
</evidence>
<evidence type="ECO:0000256" key="4">
    <source>
        <dbReference type="HAMAP-Rule" id="MF_01174"/>
    </source>
</evidence>
<evidence type="ECO:0000259" key="6">
    <source>
        <dbReference type="Pfam" id="PF00171"/>
    </source>
</evidence>
<dbReference type="InterPro" id="IPR016162">
    <property type="entry name" value="Ald_DH_N"/>
</dbReference>
<dbReference type="InterPro" id="IPR016163">
    <property type="entry name" value="Ald_DH_C"/>
</dbReference>
<reference evidence="8" key="1">
    <citation type="journal article" date="2019" name="Int. J. Syst. Evol. Microbiol.">
        <title>The Global Catalogue of Microorganisms (GCM) 10K type strain sequencing project: providing services to taxonomists for standard genome sequencing and annotation.</title>
        <authorList>
            <consortium name="The Broad Institute Genomics Platform"/>
            <consortium name="The Broad Institute Genome Sequencing Center for Infectious Disease"/>
            <person name="Wu L."/>
            <person name="Ma J."/>
        </authorList>
    </citation>
    <scope>NUCLEOTIDE SEQUENCE [LARGE SCALE GENOMIC DNA]</scope>
    <source>
        <strain evidence="8">CGMCC 1.12766</strain>
    </source>
</reference>
<dbReference type="HAMAP" id="MF_01174">
    <property type="entry name" value="Aldedh_AstD"/>
    <property type="match status" value="1"/>
</dbReference>
<evidence type="ECO:0000256" key="3">
    <source>
        <dbReference type="ARBA" id="ARBA00023027"/>
    </source>
</evidence>
<feature type="binding site" evidence="4">
    <location>
        <begin position="227"/>
        <end position="232"/>
    </location>
    <ligand>
        <name>NAD(+)</name>
        <dbReference type="ChEBI" id="CHEBI:57540"/>
    </ligand>
</feature>
<sequence>MGEYMSGNSLYIDGRWQGGQGDAFASLDPASGDTVWHGKAASAADVRAAFAAARTAFPQWALTDFETRRAIVERFGAILVERKDQFAELISRETGKPLWEAQGEAGAMAGKIAISIKAREERAGRRVESSDFGETVLDHKPLGVLFVLGPYNFPGHLPNGHIVPALLAGNTLVFKPSELTPATAALMVECWEEAGLPKGVLNLVQGARETGAAALDDGDLDGVLFTGSWSTGSFIHKKFAGRTGIQLALEMGGNNPLVVWDATDAGAAARIAILSAYISAGQRCSCARRLIVPEGAAGDAVVRAVADMAARLPIAAWNASPEPFMGPLVTPHAADAVIKAQGELTALGGKVLLEAKRLEAGPAFVSPALIDVTGLETPDHEVFGPLLQVRRAASFEDALKEANNTAYGLAAGLVSDDAGLWKRFWAGSRAGIVNWNRPTTGAASSMPFGGPGQSGNLRPSAYYAADYCAYPVATQAASELASLPVKGI</sequence>
<dbReference type="CDD" id="cd07095">
    <property type="entry name" value="ALDH_SGSD_AstD"/>
    <property type="match status" value="1"/>
</dbReference>
<evidence type="ECO:0000313" key="8">
    <source>
        <dbReference type="Proteomes" id="UP000648722"/>
    </source>
</evidence>
<dbReference type="InterPro" id="IPR050740">
    <property type="entry name" value="Aldehyde_DH_Superfamily"/>
</dbReference>
<proteinExistence type="inferred from homology"/>
<dbReference type="PROSITE" id="PS00687">
    <property type="entry name" value="ALDEHYDE_DEHYDR_GLU"/>
    <property type="match status" value="1"/>
</dbReference>
<feature type="active site" evidence="4 5">
    <location>
        <position position="250"/>
    </location>
</feature>
<gene>
    <name evidence="7" type="primary">astD2</name>
    <name evidence="4" type="synonym">astD</name>
    <name evidence="7" type="ORF">GCM10007420_26790</name>
</gene>
<keyword evidence="3 4" id="KW-0520">NAD</keyword>
<dbReference type="Pfam" id="PF00171">
    <property type="entry name" value="Aldedh"/>
    <property type="match status" value="1"/>
</dbReference>
<feature type="domain" description="Aldehyde dehydrogenase" evidence="6">
    <location>
        <begin position="16"/>
        <end position="465"/>
    </location>
</feature>
<dbReference type="InterPro" id="IPR017649">
    <property type="entry name" value="SuccinylGlu_semiald_DH_AstD"/>
</dbReference>
<comment type="similarity">
    <text evidence="4">Belongs to the aldehyde dehydrogenase family. AstD subfamily.</text>
</comment>
<evidence type="ECO:0000256" key="1">
    <source>
        <dbReference type="ARBA" id="ARBA00022503"/>
    </source>
</evidence>
<organism evidence="7 8">
    <name type="scientific">Glycocaulis albus</name>
    <dbReference type="NCBI Taxonomy" id="1382801"/>
    <lineage>
        <taxon>Bacteria</taxon>
        <taxon>Pseudomonadati</taxon>
        <taxon>Pseudomonadota</taxon>
        <taxon>Alphaproteobacteria</taxon>
        <taxon>Maricaulales</taxon>
        <taxon>Maricaulaceae</taxon>
        <taxon>Glycocaulis</taxon>
    </lineage>
</organism>
<keyword evidence="2 4" id="KW-0560">Oxidoreductase</keyword>
<name>A0ABQ1Y0A7_9PROT</name>
<protein>
    <recommendedName>
        <fullName evidence="4">N-succinylglutamate 5-semialdehyde dehydrogenase</fullName>
        <ecNumber evidence="4">1.2.1.71</ecNumber>
    </recommendedName>
    <alternativeName>
        <fullName evidence="4">Succinylglutamic semialdehyde dehydrogenase</fullName>
        <shortName evidence="4">SGSD</shortName>
    </alternativeName>
</protein>
<dbReference type="SUPFAM" id="SSF53720">
    <property type="entry name" value="ALDH-like"/>
    <property type="match status" value="1"/>
</dbReference>
<dbReference type="Gene3D" id="3.40.605.10">
    <property type="entry name" value="Aldehyde Dehydrogenase, Chain A, domain 1"/>
    <property type="match status" value="1"/>
</dbReference>
<comment type="catalytic activity">
    <reaction evidence="4">
        <text>N-succinyl-L-glutamate 5-semialdehyde + NAD(+) + H2O = N-succinyl-L-glutamate + NADH + 2 H(+)</text>
        <dbReference type="Rhea" id="RHEA:10812"/>
        <dbReference type="ChEBI" id="CHEBI:15377"/>
        <dbReference type="ChEBI" id="CHEBI:15378"/>
        <dbReference type="ChEBI" id="CHEBI:57540"/>
        <dbReference type="ChEBI" id="CHEBI:57945"/>
        <dbReference type="ChEBI" id="CHEBI:58520"/>
        <dbReference type="ChEBI" id="CHEBI:58763"/>
        <dbReference type="EC" id="1.2.1.71"/>
    </reaction>
</comment>
<dbReference type="Proteomes" id="UP000648722">
    <property type="component" value="Unassembled WGS sequence"/>
</dbReference>